<keyword evidence="2" id="KW-1133">Transmembrane helix</keyword>
<keyword evidence="4" id="KW-1185">Reference proteome</keyword>
<feature type="transmembrane region" description="Helical" evidence="2">
    <location>
        <begin position="12"/>
        <end position="31"/>
    </location>
</feature>
<feature type="region of interest" description="Disordered" evidence="1">
    <location>
        <begin position="233"/>
        <end position="277"/>
    </location>
</feature>
<evidence type="ECO:0000256" key="1">
    <source>
        <dbReference type="SAM" id="MobiDB-lite"/>
    </source>
</evidence>
<feature type="compositionally biased region" description="Basic and acidic residues" evidence="1">
    <location>
        <begin position="237"/>
        <end position="247"/>
    </location>
</feature>
<sequence>MNWHTAASSTRFLLSFVVVGLVLGVVFAEADDSAAIESYGDDSAIAGLLVTFGSILFTLFITLVIIAASFLLPVVGVILYLLFMVVVVIVIIAIIAALIFGFIMLLRYFMKDSKDKEPGKGGAKVQSSSERKQKQPKAKAPESNASNPLHYSQTNKDAQYSADSPYQQTPLKQVQQAKPKPQQAPKRTNINIGITPVVAAPVVTYGFGPSIVVGGPGVYMGGLGAGLIGAALASSANKKERERREAEQQAQQQAQQNAPPMAPPGSGNDNEGNAPYL</sequence>
<dbReference type="Proteomes" id="UP000717585">
    <property type="component" value="Unassembled WGS sequence"/>
</dbReference>
<feature type="transmembrane region" description="Helical" evidence="2">
    <location>
        <begin position="78"/>
        <end position="106"/>
    </location>
</feature>
<comment type="caution">
    <text evidence="3">The sequence shown here is derived from an EMBL/GenBank/DDBJ whole genome shotgun (WGS) entry which is preliminary data.</text>
</comment>
<feature type="compositionally biased region" description="Polar residues" evidence="1">
    <location>
        <begin position="143"/>
        <end position="152"/>
    </location>
</feature>
<reference evidence="3" key="1">
    <citation type="submission" date="2021-05" db="EMBL/GenBank/DDBJ databases">
        <title>A free-living protist that lacks canonical eukaryotic 1 DNA replication and segregation systems.</title>
        <authorList>
            <person name="Salas-Leiva D.E."/>
            <person name="Tromer E.C."/>
            <person name="Curtis B.A."/>
            <person name="Jerlstrom-Hultqvist J."/>
            <person name="Kolisko M."/>
            <person name="Yi Z."/>
            <person name="Salas-Leiva J.S."/>
            <person name="Gallot-Lavallee L."/>
            <person name="Kops G.J.P.L."/>
            <person name="Archibald J.M."/>
            <person name="Simpson A.G.B."/>
            <person name="Roger A.J."/>
        </authorList>
    </citation>
    <scope>NUCLEOTIDE SEQUENCE</scope>
    <source>
        <strain evidence="3">BICM</strain>
    </source>
</reference>
<proteinExistence type="predicted"/>
<evidence type="ECO:0000313" key="4">
    <source>
        <dbReference type="Proteomes" id="UP000717585"/>
    </source>
</evidence>
<evidence type="ECO:0000256" key="2">
    <source>
        <dbReference type="SAM" id="Phobius"/>
    </source>
</evidence>
<feature type="transmembrane region" description="Helical" evidence="2">
    <location>
        <begin position="43"/>
        <end position="72"/>
    </location>
</feature>
<dbReference type="AlphaFoldDB" id="A0A8J6DYT1"/>
<keyword evidence="2" id="KW-0472">Membrane</keyword>
<feature type="transmembrane region" description="Helical" evidence="2">
    <location>
        <begin position="218"/>
        <end position="236"/>
    </location>
</feature>
<name>A0A8J6DYT1_9EUKA</name>
<protein>
    <submittedName>
        <fullName evidence="3">Uncharacterized protein</fullName>
    </submittedName>
</protein>
<accession>A0A8J6DYT1</accession>
<feature type="region of interest" description="Disordered" evidence="1">
    <location>
        <begin position="119"/>
        <end position="152"/>
    </location>
</feature>
<keyword evidence="2" id="KW-0812">Transmembrane</keyword>
<evidence type="ECO:0000313" key="3">
    <source>
        <dbReference type="EMBL" id="KAG9389531.1"/>
    </source>
</evidence>
<dbReference type="EMBL" id="JAHDYR010000069">
    <property type="protein sequence ID" value="KAG9389531.1"/>
    <property type="molecule type" value="Genomic_DNA"/>
</dbReference>
<organism evidence="3 4">
    <name type="scientific">Carpediemonas membranifera</name>
    <dbReference type="NCBI Taxonomy" id="201153"/>
    <lineage>
        <taxon>Eukaryota</taxon>
        <taxon>Metamonada</taxon>
        <taxon>Carpediemonas-like organisms</taxon>
        <taxon>Carpediemonas</taxon>
    </lineage>
</organism>
<gene>
    <name evidence="3" type="ORF">J8273_8824</name>
</gene>